<keyword evidence="2" id="KW-1185">Reference proteome</keyword>
<proteinExistence type="predicted"/>
<reference evidence="1 2" key="1">
    <citation type="submission" date="2024-02" db="EMBL/GenBank/DDBJ databases">
        <title>Identification of pathogenicity and growth-promoting function of Pseudomonas putida variant.</title>
        <authorList>
            <person name="Sun J."/>
        </authorList>
    </citation>
    <scope>NUCLEOTIDE SEQUENCE [LARGE SCALE GENOMIC DNA]</scope>
    <source>
        <strain evidence="1 2">A03</strain>
    </source>
</reference>
<dbReference type="Proteomes" id="UP001380290">
    <property type="component" value="Unassembled WGS sequence"/>
</dbReference>
<evidence type="ECO:0008006" key="3">
    <source>
        <dbReference type="Google" id="ProtNLM"/>
    </source>
</evidence>
<dbReference type="EMBL" id="JBBHLC010000003">
    <property type="protein sequence ID" value="MEJ5862082.1"/>
    <property type="molecule type" value="Genomic_DNA"/>
</dbReference>
<comment type="caution">
    <text evidence="1">The sequence shown here is derived from an EMBL/GenBank/DDBJ whole genome shotgun (WGS) entry which is preliminary data.</text>
</comment>
<evidence type="ECO:0000313" key="1">
    <source>
        <dbReference type="EMBL" id="MEJ5862082.1"/>
    </source>
</evidence>
<organism evidence="1 2">
    <name type="scientific">Pseudomonas farsensis</name>
    <dbReference type="NCBI Taxonomy" id="2745492"/>
    <lineage>
        <taxon>Bacteria</taxon>
        <taxon>Pseudomonadati</taxon>
        <taxon>Pseudomonadota</taxon>
        <taxon>Gammaproteobacteria</taxon>
        <taxon>Pseudomonadales</taxon>
        <taxon>Pseudomonadaceae</taxon>
        <taxon>Pseudomonas</taxon>
    </lineage>
</organism>
<gene>
    <name evidence="1" type="ORF">V7S98_02470</name>
</gene>
<sequence>MRIKREYELQLVNYIKAHKDFKTEKPIDYGVQYNVNEVMLNFHYSDKDKTTFSFTIQNKNGDPEFAQLIENFASGLAL</sequence>
<accession>A0ABU8QN53</accession>
<dbReference type="RefSeq" id="WP_339598167.1">
    <property type="nucleotide sequence ID" value="NZ_JBBHLC010000003.1"/>
</dbReference>
<protein>
    <recommendedName>
        <fullName evidence="3">DUF3081 domain-containing protein</fullName>
    </recommendedName>
</protein>
<name>A0ABU8QN53_9PSED</name>
<evidence type="ECO:0000313" key="2">
    <source>
        <dbReference type="Proteomes" id="UP001380290"/>
    </source>
</evidence>